<dbReference type="Pfam" id="PF26071">
    <property type="entry name" value="DUF8028"/>
    <property type="match status" value="1"/>
</dbReference>
<dbReference type="InterPro" id="IPR058341">
    <property type="entry name" value="DUF8028"/>
</dbReference>
<dbReference type="RefSeq" id="WP_379740453.1">
    <property type="nucleotide sequence ID" value="NZ_JBHSVN010000001.1"/>
</dbReference>
<keyword evidence="2" id="KW-0812">Transmembrane</keyword>
<feature type="region of interest" description="Disordered" evidence="1">
    <location>
        <begin position="74"/>
        <end position="107"/>
    </location>
</feature>
<evidence type="ECO:0000313" key="3">
    <source>
        <dbReference type="EMBL" id="MFC6891706.1"/>
    </source>
</evidence>
<feature type="compositionally biased region" description="Polar residues" evidence="1">
    <location>
        <begin position="88"/>
        <end position="107"/>
    </location>
</feature>
<gene>
    <name evidence="3" type="ORF">ACFQE9_03605</name>
</gene>
<name>A0ABD5UQR8_9EURY</name>
<evidence type="ECO:0000256" key="2">
    <source>
        <dbReference type="SAM" id="Phobius"/>
    </source>
</evidence>
<keyword evidence="4" id="KW-1185">Reference proteome</keyword>
<evidence type="ECO:0000313" key="4">
    <source>
        <dbReference type="Proteomes" id="UP001596296"/>
    </source>
</evidence>
<dbReference type="Proteomes" id="UP001596296">
    <property type="component" value="Unassembled WGS sequence"/>
</dbReference>
<organism evidence="3 4">
    <name type="scientific">Halopenitus salinus</name>
    <dbReference type="NCBI Taxonomy" id="1198295"/>
    <lineage>
        <taxon>Archaea</taxon>
        <taxon>Methanobacteriati</taxon>
        <taxon>Methanobacteriota</taxon>
        <taxon>Stenosarchaea group</taxon>
        <taxon>Halobacteria</taxon>
        <taxon>Halobacteriales</taxon>
        <taxon>Haloferacaceae</taxon>
        <taxon>Halopenitus</taxon>
    </lineage>
</organism>
<dbReference type="AlphaFoldDB" id="A0ABD5UQR8"/>
<comment type="caution">
    <text evidence="3">The sequence shown here is derived from an EMBL/GenBank/DDBJ whole genome shotgun (WGS) entry which is preliminary data.</text>
</comment>
<accession>A0ABD5UQR8</accession>
<keyword evidence="2" id="KW-1133">Transmembrane helix</keyword>
<evidence type="ECO:0000256" key="1">
    <source>
        <dbReference type="SAM" id="MobiDB-lite"/>
    </source>
</evidence>
<feature type="transmembrane region" description="Helical" evidence="2">
    <location>
        <begin position="24"/>
        <end position="44"/>
    </location>
</feature>
<reference evidence="3 4" key="1">
    <citation type="journal article" date="2019" name="Int. J. Syst. Evol. Microbiol.">
        <title>The Global Catalogue of Microorganisms (GCM) 10K type strain sequencing project: providing services to taxonomists for standard genome sequencing and annotation.</title>
        <authorList>
            <consortium name="The Broad Institute Genomics Platform"/>
            <consortium name="The Broad Institute Genome Sequencing Center for Infectious Disease"/>
            <person name="Wu L."/>
            <person name="Ma J."/>
        </authorList>
    </citation>
    <scope>NUCLEOTIDE SEQUENCE [LARGE SCALE GENOMIC DNA]</scope>
    <source>
        <strain evidence="3 4">SKJ47</strain>
    </source>
</reference>
<protein>
    <submittedName>
        <fullName evidence="3">Uncharacterized protein</fullName>
    </submittedName>
</protein>
<feature type="compositionally biased region" description="Basic and acidic residues" evidence="1">
    <location>
        <begin position="74"/>
        <end position="85"/>
    </location>
</feature>
<feature type="transmembrane region" description="Helical" evidence="2">
    <location>
        <begin position="50"/>
        <end position="69"/>
    </location>
</feature>
<sequence length="107" mass="11707">MSNTTLRSNAPLPTRLRRRTGDQLRAIAFWAAVLLPLTYIPVLHGIVVEASAQLFVGLLGLNVVCAIVGHEHGINHDGRERDARMQRRTNGTSTTDASEMTATESRS</sequence>
<proteinExistence type="predicted"/>
<dbReference type="EMBL" id="JBHSXL010000003">
    <property type="protein sequence ID" value="MFC6891706.1"/>
    <property type="molecule type" value="Genomic_DNA"/>
</dbReference>
<keyword evidence="2" id="KW-0472">Membrane</keyword>